<keyword evidence="3" id="KW-1185">Reference proteome</keyword>
<evidence type="ECO:0000313" key="3">
    <source>
        <dbReference type="Proteomes" id="UP001501565"/>
    </source>
</evidence>
<reference evidence="3" key="1">
    <citation type="journal article" date="2019" name="Int. J. Syst. Evol. Microbiol.">
        <title>The Global Catalogue of Microorganisms (GCM) 10K type strain sequencing project: providing services to taxonomists for standard genome sequencing and annotation.</title>
        <authorList>
            <consortium name="The Broad Institute Genomics Platform"/>
            <consortium name="The Broad Institute Genome Sequencing Center for Infectious Disease"/>
            <person name="Wu L."/>
            <person name="Ma J."/>
        </authorList>
    </citation>
    <scope>NUCLEOTIDE SEQUENCE [LARGE SCALE GENOMIC DNA]</scope>
    <source>
        <strain evidence="3">JCM 17551</strain>
    </source>
</reference>
<dbReference type="RefSeq" id="WP_344798689.1">
    <property type="nucleotide sequence ID" value="NZ_BAABBN010000007.1"/>
</dbReference>
<evidence type="ECO:0000256" key="1">
    <source>
        <dbReference type="SAM" id="SignalP"/>
    </source>
</evidence>
<protein>
    <submittedName>
        <fullName evidence="2">Uncharacterized protein</fullName>
    </submittedName>
</protein>
<dbReference type="EMBL" id="BAABBN010000007">
    <property type="protein sequence ID" value="GAA3926468.1"/>
    <property type="molecule type" value="Genomic_DNA"/>
</dbReference>
<feature type="chain" id="PRO_5046460527" evidence="1">
    <location>
        <begin position="26"/>
        <end position="153"/>
    </location>
</feature>
<feature type="signal peptide" evidence="1">
    <location>
        <begin position="1"/>
        <end position="25"/>
    </location>
</feature>
<gene>
    <name evidence="2" type="ORF">GCM10022277_23140</name>
</gene>
<dbReference type="Proteomes" id="UP001501565">
    <property type="component" value="Unassembled WGS sequence"/>
</dbReference>
<evidence type="ECO:0000313" key="2">
    <source>
        <dbReference type="EMBL" id="GAA3926468.1"/>
    </source>
</evidence>
<organism evidence="2 3">
    <name type="scientific">Litoribacillus peritrichatus</name>
    <dbReference type="NCBI Taxonomy" id="718191"/>
    <lineage>
        <taxon>Bacteria</taxon>
        <taxon>Pseudomonadati</taxon>
        <taxon>Pseudomonadota</taxon>
        <taxon>Gammaproteobacteria</taxon>
        <taxon>Oceanospirillales</taxon>
        <taxon>Oceanospirillaceae</taxon>
        <taxon>Litoribacillus</taxon>
    </lineage>
</organism>
<proteinExistence type="predicted"/>
<accession>A0ABP7MML2</accession>
<sequence length="153" mass="16410">MTHPTLKNKLFALGLSVCTCSMAFAVEPLNDEEMSDLVVKDPYGSTAAGGHIDTTLAGRTSSAESVDEANQMLANDPNLKLTLGPSDNSLANIGQPTVRHTSKDYLDGIQIQSVGTVRNVYIDQVFDNTGANRGSRSIENINVDTSASIYNFR</sequence>
<comment type="caution">
    <text evidence="2">The sequence shown here is derived from an EMBL/GenBank/DDBJ whole genome shotgun (WGS) entry which is preliminary data.</text>
</comment>
<name>A0ABP7MML2_9GAMM</name>
<keyword evidence="1" id="KW-0732">Signal</keyword>